<reference evidence="1 2" key="1">
    <citation type="journal article" date="2023" name="Mol. Ecol. Resour.">
        <title>Chromosome-level genome assembly of a triploid poplar Populus alba 'Berolinensis'.</title>
        <authorList>
            <person name="Chen S."/>
            <person name="Yu Y."/>
            <person name="Wang X."/>
            <person name="Wang S."/>
            <person name="Zhang T."/>
            <person name="Zhou Y."/>
            <person name="He R."/>
            <person name="Meng N."/>
            <person name="Wang Y."/>
            <person name="Liu W."/>
            <person name="Liu Z."/>
            <person name="Liu J."/>
            <person name="Guo Q."/>
            <person name="Huang H."/>
            <person name="Sederoff R.R."/>
            <person name="Wang G."/>
            <person name="Qu G."/>
            <person name="Chen S."/>
        </authorList>
    </citation>
    <scope>NUCLEOTIDE SEQUENCE [LARGE SCALE GENOMIC DNA]</scope>
    <source>
        <strain evidence="1">SC-2020</strain>
    </source>
</reference>
<sequence length="42" mass="4818">MIIVLPIIYGKPRLLLYSRESTQGSQQNQLSVFIRIKGQSQI</sequence>
<evidence type="ECO:0000313" key="1">
    <source>
        <dbReference type="EMBL" id="KAJ7014966.1"/>
    </source>
</evidence>
<accession>A0AAD6RUI2</accession>
<dbReference type="EMBL" id="JAQIZT010000001">
    <property type="protein sequence ID" value="KAJ7014966.1"/>
    <property type="molecule type" value="Genomic_DNA"/>
</dbReference>
<protein>
    <submittedName>
        <fullName evidence="1">Uncharacterized protein</fullName>
    </submittedName>
</protein>
<keyword evidence="2" id="KW-1185">Reference proteome</keyword>
<evidence type="ECO:0000313" key="2">
    <source>
        <dbReference type="Proteomes" id="UP001164929"/>
    </source>
</evidence>
<organism evidence="1 2">
    <name type="scientific">Populus alba x Populus x berolinensis</name>
    <dbReference type="NCBI Taxonomy" id="444605"/>
    <lineage>
        <taxon>Eukaryota</taxon>
        <taxon>Viridiplantae</taxon>
        <taxon>Streptophyta</taxon>
        <taxon>Embryophyta</taxon>
        <taxon>Tracheophyta</taxon>
        <taxon>Spermatophyta</taxon>
        <taxon>Magnoliopsida</taxon>
        <taxon>eudicotyledons</taxon>
        <taxon>Gunneridae</taxon>
        <taxon>Pentapetalae</taxon>
        <taxon>rosids</taxon>
        <taxon>fabids</taxon>
        <taxon>Malpighiales</taxon>
        <taxon>Salicaceae</taxon>
        <taxon>Saliceae</taxon>
        <taxon>Populus</taxon>
    </lineage>
</organism>
<comment type="caution">
    <text evidence="1">The sequence shown here is derived from an EMBL/GenBank/DDBJ whole genome shotgun (WGS) entry which is preliminary data.</text>
</comment>
<dbReference type="AlphaFoldDB" id="A0AAD6RUI2"/>
<gene>
    <name evidence="1" type="ORF">NC653_004304</name>
</gene>
<proteinExistence type="predicted"/>
<dbReference type="Proteomes" id="UP001164929">
    <property type="component" value="Chromosome 1"/>
</dbReference>
<name>A0AAD6RUI2_9ROSI</name>